<name>A0AAD9D7A3_9STRA</name>
<evidence type="ECO:0000256" key="2">
    <source>
        <dbReference type="SAM" id="Phobius"/>
    </source>
</evidence>
<feature type="transmembrane region" description="Helical" evidence="2">
    <location>
        <begin position="1297"/>
        <end position="1319"/>
    </location>
</feature>
<keyword evidence="4" id="KW-1185">Reference proteome</keyword>
<accession>A0AAD9D7A3</accession>
<organism evidence="3 4">
    <name type="scientific">Skeletonema marinoi</name>
    <dbReference type="NCBI Taxonomy" id="267567"/>
    <lineage>
        <taxon>Eukaryota</taxon>
        <taxon>Sar</taxon>
        <taxon>Stramenopiles</taxon>
        <taxon>Ochrophyta</taxon>
        <taxon>Bacillariophyta</taxon>
        <taxon>Coscinodiscophyceae</taxon>
        <taxon>Thalassiosirophycidae</taxon>
        <taxon>Thalassiosirales</taxon>
        <taxon>Skeletonemataceae</taxon>
        <taxon>Skeletonema</taxon>
        <taxon>Skeletonema marinoi-dohrnii complex</taxon>
    </lineage>
</organism>
<evidence type="ECO:0000313" key="3">
    <source>
        <dbReference type="EMBL" id="KAK1735418.1"/>
    </source>
</evidence>
<reference evidence="3" key="1">
    <citation type="submission" date="2023-06" db="EMBL/GenBank/DDBJ databases">
        <title>Survivors Of The Sea: Transcriptome response of Skeletonema marinoi to long-term dormancy.</title>
        <authorList>
            <person name="Pinder M.I.M."/>
            <person name="Kourtchenko O."/>
            <person name="Robertson E.K."/>
            <person name="Larsson T."/>
            <person name="Maumus F."/>
            <person name="Osuna-Cruz C.M."/>
            <person name="Vancaester E."/>
            <person name="Stenow R."/>
            <person name="Vandepoele K."/>
            <person name="Ploug H."/>
            <person name="Bruchert V."/>
            <person name="Godhe A."/>
            <person name="Topel M."/>
        </authorList>
    </citation>
    <scope>NUCLEOTIDE SEQUENCE</scope>
    <source>
        <strain evidence="3">R05AC</strain>
    </source>
</reference>
<keyword evidence="2" id="KW-0472">Membrane</keyword>
<keyword evidence="2" id="KW-0812">Transmembrane</keyword>
<keyword evidence="2" id="KW-1133">Transmembrane helix</keyword>
<dbReference type="EMBL" id="JATAAI010000034">
    <property type="protein sequence ID" value="KAK1735418.1"/>
    <property type="molecule type" value="Genomic_DNA"/>
</dbReference>
<sequence length="1751" mass="195618">MAEKAEAAAGASNSNEDATDATAAKQDVQDEKNAKRHLRRKSSVDMRREAMHQSQILSPNALRMLGDLDNLDNDDRCEQILPAEGEKKQQQLWRQKQQLGCWKAFFLNPSYSLRKQMLLTFAAVSTITIVGITVISIVAAYVAGHQAKQDSMENAEQLFKTSLGTTARYVAESISPRLMPVGVANIMKEFLLDRFAGYPDVEDDSATPFYSSSANASIYPFTMMDPLLPMDWDFSHTSDEAKGNVNETNYLEHVQNSKRLSWYSMYPRLSTENSLYFMQGSCNPGATASNLTDAASFDYFPNCTDANNDISTGGVVAPTSVNAQIARKGASLSPLLKSLFEYHQDIKVVGYYFSNEGAGSLMQFPHYEVNGRSTYVSIGCDWMRELNPTNQELGPIASEEEIARCHPNGSVVPSREYNTLERGWCRDQALNPDKFLTVGPYQDAWDPTLWVVTAGKAVYDSQTGKFIACIMIDITLDGVQNVLDEVALDEWAVPIVSRWDDGTVVTAPNVEFDAAPKRVYDPSLGIGVNRETFDVIRSLVDFNGQWDPKEAQTAFELTSFGNDDSSIIFASPIPPIPADYDPLYYPQFVTILSVSKDDALQQVVNDLGDTIDMQVHNLVVFSSAVGIIGIIVIFVVIFVAASYLTEPLRWMNSVGSEIVHNFGSEKDAHIDFEYKSRCVYGPKTELDALTKQFDTLIKRFSRLGSAKRADAAQIEILNKFALSDEFSDLYNSRGDDNFPFKYNREGVKELEEDMFGRKLRLNRGRNIRGSETTNTSASTPHSTKDFQTSIWRSPLFSSIAAFIILPVIVFSLIISVVVLWNISTFSDLLEPVKEDFISLHNNYLYSSTALRASLVSSTTGVVARDLHVMTRYATWLFFGALETISVVDMIGAGGEECKNKPDGETCLWLKDQPCDCDWGRHFDEVKSCAKYEERDSRPLQKLYMASQKDDAWPDGTRNFTTSPFATSPEETNWWQQISDLPDSSADFVAESNYGTSSKRARTASAMAGVLISFYNILLGTSPPGSTEVPHLALMFEADGMVIGFSGCTPFSAEIPFWVSSEANGAAELQPDLCPLGKHAYDPRCRKWYDDGKNKAINGESVLHITSPYVFASSSLNSTVAQTGTSAMINKRTKEYIGQILLDFLPLKMISTLESETRLPNDGFSVLITPDSNTIVGPGYQEEANVPIKEIVMKYDDCNSENQSAYCEEFDAIVEMMSAGERGSTTFTRRTSTGRKESIRISFAPVFANSYNAIDSSNFASGVEQERNLIYSVALAAPEEPILEPFLSVKANIQSDEAICIAVISVLLVFALIILVFVAYRVASSLINPILHLLKVVRDMNENRLEDDHLKQMVHYIGSSSMEVDSVYATVETLFQIMKSANEAFYTGDLVSAHNILKDTLRLFSRLKNKKAMAVASNNLGILCLTIYRTMVANKEESFEGMTLTDVVSEGSDHFTVAIKLGEEQYEQFYEDQGWSEECLQFMQGLANRYFNRALLLLSTKKHAKRPVDFESNGRRDIQITIDMDLEIVDQCIEMGFRIDRVERHDLMLSRSRGVEALVKLGYSPDELFIEDLVEELLTSFTRALKNPGDELFREVNPAGRMQLLDCELIKYCRRVKKDNVLAAKVAIRCLIEDEYVLLSTMEKALKTILVYVKSVGGESIMINGDRDKILRTLIRYVGDADEEFEQRASVCSSRLSDSIYSDSFLKSIAATERRESEASDADEKAKIARRRRSSAISVREATRRDFVVETF</sequence>
<feature type="transmembrane region" description="Helical" evidence="2">
    <location>
        <begin position="799"/>
        <end position="823"/>
    </location>
</feature>
<protein>
    <submittedName>
        <fullName evidence="3">Uncharacterized protein</fullName>
    </submittedName>
</protein>
<feature type="region of interest" description="Disordered" evidence="1">
    <location>
        <begin position="1"/>
        <end position="47"/>
    </location>
</feature>
<feature type="transmembrane region" description="Helical" evidence="2">
    <location>
        <begin position="118"/>
        <end position="143"/>
    </location>
</feature>
<feature type="transmembrane region" description="Helical" evidence="2">
    <location>
        <begin position="618"/>
        <end position="644"/>
    </location>
</feature>
<gene>
    <name evidence="3" type="ORF">QTG54_014032</name>
</gene>
<comment type="caution">
    <text evidence="3">The sequence shown here is derived from an EMBL/GenBank/DDBJ whole genome shotgun (WGS) entry which is preliminary data.</text>
</comment>
<evidence type="ECO:0000313" key="4">
    <source>
        <dbReference type="Proteomes" id="UP001224775"/>
    </source>
</evidence>
<evidence type="ECO:0000256" key="1">
    <source>
        <dbReference type="SAM" id="MobiDB-lite"/>
    </source>
</evidence>
<feature type="compositionally biased region" description="Low complexity" evidence="1">
    <location>
        <begin position="7"/>
        <end position="16"/>
    </location>
</feature>
<dbReference type="Proteomes" id="UP001224775">
    <property type="component" value="Unassembled WGS sequence"/>
</dbReference>
<proteinExistence type="predicted"/>